<dbReference type="SUPFAM" id="SSF51905">
    <property type="entry name" value="FAD/NAD(P)-binding domain"/>
    <property type="match status" value="2"/>
</dbReference>
<dbReference type="GO" id="GO:0004497">
    <property type="term" value="F:monooxygenase activity"/>
    <property type="evidence" value="ECO:0007669"/>
    <property type="project" value="TreeGrafter"/>
</dbReference>
<dbReference type="EMBL" id="JAERWL010000012">
    <property type="protein sequence ID" value="MBM9477748.1"/>
    <property type="molecule type" value="Genomic_DNA"/>
</dbReference>
<evidence type="ECO:0000256" key="1">
    <source>
        <dbReference type="ARBA" id="ARBA00023002"/>
    </source>
</evidence>
<comment type="caution">
    <text evidence="2">The sequence shown here is derived from an EMBL/GenBank/DDBJ whole genome shotgun (WGS) entry which is preliminary data.</text>
</comment>
<dbReference type="AlphaFoldDB" id="A0A939C1J3"/>
<dbReference type="InterPro" id="IPR036188">
    <property type="entry name" value="FAD/NAD-bd_sf"/>
</dbReference>
<dbReference type="Proteomes" id="UP000663801">
    <property type="component" value="Unassembled WGS sequence"/>
</dbReference>
<dbReference type="RefSeq" id="WP_205257860.1">
    <property type="nucleotide sequence ID" value="NZ_BAAAPV010000005.1"/>
</dbReference>
<dbReference type="PANTHER" id="PTHR43539">
    <property type="entry name" value="FLAVIN-BINDING MONOOXYGENASE-LIKE PROTEIN (AFU_ORTHOLOGUE AFUA_4G09220)"/>
    <property type="match status" value="1"/>
</dbReference>
<gene>
    <name evidence="2" type="ORF">JL107_14950</name>
</gene>
<dbReference type="Pfam" id="PF13738">
    <property type="entry name" value="Pyr_redox_3"/>
    <property type="match status" value="1"/>
</dbReference>
<accession>A0A939C1J3</accession>
<dbReference type="PRINTS" id="PR00469">
    <property type="entry name" value="PNDRDTASEII"/>
</dbReference>
<protein>
    <submittedName>
        <fullName evidence="2">NAD(P)-binding domain-containing protein</fullName>
    </submittedName>
</protein>
<dbReference type="PRINTS" id="PR00368">
    <property type="entry name" value="FADPNR"/>
</dbReference>
<dbReference type="PANTHER" id="PTHR43539:SF78">
    <property type="entry name" value="FLAVIN-CONTAINING MONOOXYGENASE"/>
    <property type="match status" value="1"/>
</dbReference>
<dbReference type="Gene3D" id="3.50.50.60">
    <property type="entry name" value="FAD/NAD(P)-binding domain"/>
    <property type="match status" value="1"/>
</dbReference>
<dbReference type="GO" id="GO:0050660">
    <property type="term" value="F:flavin adenine dinucleotide binding"/>
    <property type="evidence" value="ECO:0007669"/>
    <property type="project" value="TreeGrafter"/>
</dbReference>
<name>A0A939C1J3_9ACTN</name>
<keyword evidence="3" id="KW-1185">Reference proteome</keyword>
<proteinExistence type="predicted"/>
<organism evidence="2 3">
    <name type="scientific">Nakamurella flavida</name>
    <dbReference type="NCBI Taxonomy" id="363630"/>
    <lineage>
        <taxon>Bacteria</taxon>
        <taxon>Bacillati</taxon>
        <taxon>Actinomycetota</taxon>
        <taxon>Actinomycetes</taxon>
        <taxon>Nakamurellales</taxon>
        <taxon>Nakamurellaceae</taxon>
        <taxon>Nakamurella</taxon>
    </lineage>
</organism>
<evidence type="ECO:0000313" key="2">
    <source>
        <dbReference type="EMBL" id="MBM9477748.1"/>
    </source>
</evidence>
<keyword evidence="1" id="KW-0560">Oxidoreductase</keyword>
<evidence type="ECO:0000313" key="3">
    <source>
        <dbReference type="Proteomes" id="UP000663801"/>
    </source>
</evidence>
<dbReference type="InterPro" id="IPR050982">
    <property type="entry name" value="Auxin_biosynth/cation_transpt"/>
</dbReference>
<sequence>MVDVLVVGGGQGGLAAAHHLARTGTDFLVLDAETGPGGAWRHRWPTLTMATVNGIRELPGLPVPPGPPERPAREAVPEYFAEYERRFDLRVRRPVQVRDVRSVDRLLRARTTDGAEFTARTLINATGTWTRPFWPTVPGRQVFAGRQLHTHDYRGPGPFTGRRVVVVGGGISAVQLILEIEPVAAAVTWVTRREPVWVDREFTTELGRAAVAMVTERVERGLPPRSVVSVTGLPLTPATRGARESGVLRRQPMFAELVPHGVRWADGREEQADVVLWCTGFRPALAHLAPLRLRSPAGGVQLVGTRAARDARVHLIGYGPSASTVGASRAGRAAVTELRALLAAGSPAGPDGADTGARGGRR</sequence>
<reference evidence="2" key="1">
    <citation type="submission" date="2021-01" db="EMBL/GenBank/DDBJ databases">
        <title>KCTC 19127 draft genome.</title>
        <authorList>
            <person name="An D."/>
        </authorList>
    </citation>
    <scope>NUCLEOTIDE SEQUENCE</scope>
    <source>
        <strain evidence="2">KCTC 19127</strain>
    </source>
</reference>